<organism evidence="3">
    <name type="scientific">marine sediment metagenome</name>
    <dbReference type="NCBI Taxonomy" id="412755"/>
    <lineage>
        <taxon>unclassified sequences</taxon>
        <taxon>metagenomes</taxon>
        <taxon>ecological metagenomes</taxon>
    </lineage>
</organism>
<keyword evidence="1" id="KW-0472">Membrane</keyword>
<feature type="transmembrane region" description="Helical" evidence="1">
    <location>
        <begin position="21"/>
        <end position="39"/>
    </location>
</feature>
<accession>A0A0F9VVZ6</accession>
<protein>
    <recommendedName>
        <fullName evidence="2">DUF305 domain-containing protein</fullName>
    </recommendedName>
</protein>
<proteinExistence type="predicted"/>
<keyword evidence="1" id="KW-0812">Transmembrane</keyword>
<keyword evidence="1" id="KW-1133">Transmembrane helix</keyword>
<dbReference type="PANTHER" id="PTHR36933:SF1">
    <property type="entry name" value="SLL0788 PROTEIN"/>
    <property type="match status" value="1"/>
</dbReference>
<reference evidence="3" key="1">
    <citation type="journal article" date="2015" name="Nature">
        <title>Complex archaea that bridge the gap between prokaryotes and eukaryotes.</title>
        <authorList>
            <person name="Spang A."/>
            <person name="Saw J.H."/>
            <person name="Jorgensen S.L."/>
            <person name="Zaremba-Niedzwiedzka K."/>
            <person name="Martijn J."/>
            <person name="Lind A.E."/>
            <person name="van Eijk R."/>
            <person name="Schleper C."/>
            <person name="Guy L."/>
            <person name="Ettema T.J."/>
        </authorList>
    </citation>
    <scope>NUCLEOTIDE SEQUENCE</scope>
</reference>
<evidence type="ECO:0000259" key="2">
    <source>
        <dbReference type="Pfam" id="PF03713"/>
    </source>
</evidence>
<evidence type="ECO:0000256" key="1">
    <source>
        <dbReference type="SAM" id="Phobius"/>
    </source>
</evidence>
<dbReference type="PANTHER" id="PTHR36933">
    <property type="entry name" value="SLL0788 PROTEIN"/>
    <property type="match status" value="1"/>
</dbReference>
<dbReference type="Gene3D" id="1.20.1260.10">
    <property type="match status" value="1"/>
</dbReference>
<evidence type="ECO:0000313" key="3">
    <source>
        <dbReference type="EMBL" id="KKO09241.1"/>
    </source>
</evidence>
<name>A0A0F9VVZ6_9ZZZZ</name>
<dbReference type="EMBL" id="LAZR01000007">
    <property type="protein sequence ID" value="KKO09241.1"/>
    <property type="molecule type" value="Genomic_DNA"/>
</dbReference>
<dbReference type="InterPro" id="IPR005183">
    <property type="entry name" value="DUF305_CopM-like"/>
</dbReference>
<dbReference type="AlphaFoldDB" id="A0A0F9VVZ6"/>
<feature type="domain" description="DUF305" evidence="2">
    <location>
        <begin position="91"/>
        <end position="145"/>
    </location>
</feature>
<comment type="caution">
    <text evidence="3">The sequence shown here is derived from an EMBL/GenBank/DDBJ whole genome shotgun (WGS) entry which is preliminary data.</text>
</comment>
<dbReference type="InterPro" id="IPR012347">
    <property type="entry name" value="Ferritin-like"/>
</dbReference>
<sequence>MWLSKQVSGINERFSRTCKRFTSGAPFIVAGLLIAPFSYAHHHEAEEQHEGHNHHEEASQQHANDPAVAAYQAANDKMHEDMAMSFTGNPDVDFAKGMIPHHEGAIAMAEIVLQYGEDEKIRQLAEEIIAAQESEIAFLKEWLDEKRH</sequence>
<gene>
    <name evidence="3" type="ORF">LCGC14_0035820</name>
</gene>
<dbReference type="Pfam" id="PF03713">
    <property type="entry name" value="DUF305"/>
    <property type="match status" value="1"/>
</dbReference>